<evidence type="ECO:0000256" key="2">
    <source>
        <dbReference type="ARBA" id="ARBA00022692"/>
    </source>
</evidence>
<evidence type="ECO:0000313" key="7">
    <source>
        <dbReference type="EMBL" id="CAB9505793.1"/>
    </source>
</evidence>
<dbReference type="PANTHER" id="PTHR23112:SF0">
    <property type="entry name" value="TRANSMEMBRANE PROTEIN 116"/>
    <property type="match status" value="1"/>
</dbReference>
<gene>
    <name evidence="7" type="ORF">SEMRO_244_G097040.1</name>
</gene>
<protein>
    <recommendedName>
        <fullName evidence="9">G-protein coupled receptors family 2 profile 2 domain-containing protein</fullName>
    </recommendedName>
</protein>
<feature type="transmembrane region" description="Helical" evidence="6">
    <location>
        <begin position="112"/>
        <end position="137"/>
    </location>
</feature>
<dbReference type="GO" id="GO:0004930">
    <property type="term" value="F:G protein-coupled receptor activity"/>
    <property type="evidence" value="ECO:0007669"/>
    <property type="project" value="TreeGrafter"/>
</dbReference>
<dbReference type="AlphaFoldDB" id="A0A9N8H8K4"/>
<keyword evidence="8" id="KW-1185">Reference proteome</keyword>
<dbReference type="GO" id="GO:0005886">
    <property type="term" value="C:plasma membrane"/>
    <property type="evidence" value="ECO:0007669"/>
    <property type="project" value="TreeGrafter"/>
</dbReference>
<feature type="compositionally biased region" description="Basic and acidic residues" evidence="5">
    <location>
        <begin position="492"/>
        <end position="506"/>
    </location>
</feature>
<feature type="compositionally biased region" description="Low complexity" evidence="5">
    <location>
        <begin position="468"/>
        <end position="484"/>
    </location>
</feature>
<reference evidence="7" key="1">
    <citation type="submission" date="2020-06" db="EMBL/GenBank/DDBJ databases">
        <authorList>
            <consortium name="Plant Systems Biology data submission"/>
        </authorList>
    </citation>
    <scope>NUCLEOTIDE SEQUENCE</scope>
    <source>
        <strain evidence="7">D6</strain>
    </source>
</reference>
<dbReference type="Gene3D" id="1.20.1070.10">
    <property type="entry name" value="Rhodopsin 7-helix transmembrane proteins"/>
    <property type="match status" value="1"/>
</dbReference>
<name>A0A9N8H8K4_9STRA</name>
<keyword evidence="4 6" id="KW-0472">Membrane</keyword>
<dbReference type="SUPFAM" id="SSF81321">
    <property type="entry name" value="Family A G protein-coupled receptor-like"/>
    <property type="match status" value="1"/>
</dbReference>
<sequence>MGYSPEQLRILEINAKVSGSISILGSSRLVYEILRHESLRSSNNSPPGQSVSNMNTKRGCLQMISVLHQILLGMSLFDIGASSMYFVGSWAIPSDVEGNQFQPSGTDATCTAQGFLFQTFASAIPFYNLSLSIYYYLTINHSWKEDRMRRRWFVFHILPCTFGILTATYGVATQQFNPNELWCWFTGTEQSNLLKFLFYYGVLWVIFAVIITLFALMYRHVRKQETAIQRYSFANIALRRASDQQGSMQNEDHSASDHMSQHMQAALQEEERKARRLSRPIFIQGLLFTIVFFITFFFPTLFRALQFHYDQITFFIPFMMTLFLPLQGCMNYLVFKRQFIQSFFCRRSNRKNRNSIQALPNSNRNNTENGGGAADVANITAPSEDRRKQMMLNPHRRRSGFIILGTESQNELDNLKVTAQSMRMPTIDAAPTPPADIILKEQTLTEELEIIENDFPVDQDLQDDAAAAVLGEQTDAPTTTSSTRTNEDTDALSDHNDAITDNHEAITDTDDAIDG</sequence>
<comment type="subcellular location">
    <subcellularLocation>
        <location evidence="1">Membrane</location>
        <topology evidence="1">Multi-pass membrane protein</topology>
    </subcellularLocation>
</comment>
<evidence type="ECO:0008006" key="9">
    <source>
        <dbReference type="Google" id="ProtNLM"/>
    </source>
</evidence>
<feature type="region of interest" description="Disordered" evidence="5">
    <location>
        <begin position="468"/>
        <end position="515"/>
    </location>
</feature>
<evidence type="ECO:0000313" key="8">
    <source>
        <dbReference type="Proteomes" id="UP001153069"/>
    </source>
</evidence>
<dbReference type="GO" id="GO:0007189">
    <property type="term" value="P:adenylate cyclase-activating G protein-coupled receptor signaling pathway"/>
    <property type="evidence" value="ECO:0007669"/>
    <property type="project" value="TreeGrafter"/>
</dbReference>
<organism evidence="7 8">
    <name type="scientific">Seminavis robusta</name>
    <dbReference type="NCBI Taxonomy" id="568900"/>
    <lineage>
        <taxon>Eukaryota</taxon>
        <taxon>Sar</taxon>
        <taxon>Stramenopiles</taxon>
        <taxon>Ochrophyta</taxon>
        <taxon>Bacillariophyta</taxon>
        <taxon>Bacillariophyceae</taxon>
        <taxon>Bacillariophycidae</taxon>
        <taxon>Naviculales</taxon>
        <taxon>Naviculaceae</taxon>
        <taxon>Seminavis</taxon>
    </lineage>
</organism>
<keyword evidence="3 6" id="KW-1133">Transmembrane helix</keyword>
<comment type="caution">
    <text evidence="7">The sequence shown here is derived from an EMBL/GenBank/DDBJ whole genome shotgun (WGS) entry which is preliminary data.</text>
</comment>
<proteinExistence type="predicted"/>
<evidence type="ECO:0000256" key="4">
    <source>
        <dbReference type="ARBA" id="ARBA00023136"/>
    </source>
</evidence>
<feature type="transmembrane region" description="Helical" evidence="6">
    <location>
        <begin position="314"/>
        <end position="334"/>
    </location>
</feature>
<dbReference type="PANTHER" id="PTHR23112">
    <property type="entry name" value="G PROTEIN-COUPLED RECEPTOR 157-RELATED"/>
    <property type="match status" value="1"/>
</dbReference>
<dbReference type="EMBL" id="CAICTM010000243">
    <property type="protein sequence ID" value="CAB9505793.1"/>
    <property type="molecule type" value="Genomic_DNA"/>
</dbReference>
<evidence type="ECO:0000256" key="3">
    <source>
        <dbReference type="ARBA" id="ARBA00022989"/>
    </source>
</evidence>
<feature type="transmembrane region" description="Helical" evidence="6">
    <location>
        <begin position="281"/>
        <end position="302"/>
    </location>
</feature>
<evidence type="ECO:0000256" key="1">
    <source>
        <dbReference type="ARBA" id="ARBA00004141"/>
    </source>
</evidence>
<feature type="region of interest" description="Disordered" evidence="5">
    <location>
        <begin position="355"/>
        <end position="376"/>
    </location>
</feature>
<keyword evidence="2 6" id="KW-0812">Transmembrane</keyword>
<evidence type="ECO:0000256" key="6">
    <source>
        <dbReference type="SAM" id="Phobius"/>
    </source>
</evidence>
<feature type="transmembrane region" description="Helical" evidence="6">
    <location>
        <begin position="197"/>
        <end position="218"/>
    </location>
</feature>
<feature type="transmembrane region" description="Helical" evidence="6">
    <location>
        <begin position="70"/>
        <end position="92"/>
    </location>
</feature>
<accession>A0A9N8H8K4</accession>
<evidence type="ECO:0000256" key="5">
    <source>
        <dbReference type="SAM" id="MobiDB-lite"/>
    </source>
</evidence>
<feature type="compositionally biased region" description="Polar residues" evidence="5">
    <location>
        <begin position="355"/>
        <end position="368"/>
    </location>
</feature>
<dbReference type="Proteomes" id="UP001153069">
    <property type="component" value="Unassembled WGS sequence"/>
</dbReference>
<feature type="transmembrane region" description="Helical" evidence="6">
    <location>
        <begin position="152"/>
        <end position="172"/>
    </location>
</feature>